<organism evidence="1 2">
    <name type="scientific">Rhododendron molle</name>
    <name type="common">Chinese azalea</name>
    <name type="synonym">Azalea mollis</name>
    <dbReference type="NCBI Taxonomy" id="49168"/>
    <lineage>
        <taxon>Eukaryota</taxon>
        <taxon>Viridiplantae</taxon>
        <taxon>Streptophyta</taxon>
        <taxon>Embryophyta</taxon>
        <taxon>Tracheophyta</taxon>
        <taxon>Spermatophyta</taxon>
        <taxon>Magnoliopsida</taxon>
        <taxon>eudicotyledons</taxon>
        <taxon>Gunneridae</taxon>
        <taxon>Pentapetalae</taxon>
        <taxon>asterids</taxon>
        <taxon>Ericales</taxon>
        <taxon>Ericaceae</taxon>
        <taxon>Ericoideae</taxon>
        <taxon>Rhodoreae</taxon>
        <taxon>Rhododendron</taxon>
    </lineage>
</organism>
<proteinExistence type="predicted"/>
<sequence length="284" mass="32399">MHLQLGENSTIVISSHQLAEEVLRTRDPAFANRQEVLAAKIMTYNYVDIVFSPYGEYWTQMRKSSTLGLLSPQKVRYFCSIRQDEVSHLIKSIESSLGSPINLTKMIFSLTNDITFRPAFGKSCENKDALIPLIEEAIELSGGLYVSDLFPSLKVLHFLSRKRPKLERLHLKMNEILEKIIDEHEQYLESSKGGDGEAREEDLVDVLLRLKQKGDLQFPMTNNSIKAIILISLSSDMDHWKVSYVRKVNAGVFVAVYLRTLILLRRILSRRIICQPSGLQPTSM</sequence>
<keyword evidence="2" id="KW-1185">Reference proteome</keyword>
<reference evidence="1" key="1">
    <citation type="submission" date="2022-02" db="EMBL/GenBank/DDBJ databases">
        <title>Plant Genome Project.</title>
        <authorList>
            <person name="Zhang R.-G."/>
        </authorList>
    </citation>
    <scope>NUCLEOTIDE SEQUENCE</scope>
    <source>
        <strain evidence="1">AT1</strain>
    </source>
</reference>
<dbReference type="EMBL" id="CM046388">
    <property type="protein sequence ID" value="KAI8571380.1"/>
    <property type="molecule type" value="Genomic_DNA"/>
</dbReference>
<protein>
    <submittedName>
        <fullName evidence="1">Uncharacterized protein</fullName>
    </submittedName>
</protein>
<comment type="caution">
    <text evidence="1">The sequence shown here is derived from an EMBL/GenBank/DDBJ whole genome shotgun (WGS) entry which is preliminary data.</text>
</comment>
<accession>A0ACC0Q0W6</accession>
<gene>
    <name evidence="1" type="ORF">RHMOL_Rhmol01G0115500</name>
</gene>
<evidence type="ECO:0000313" key="1">
    <source>
        <dbReference type="EMBL" id="KAI8571380.1"/>
    </source>
</evidence>
<name>A0ACC0Q0W6_RHOML</name>
<evidence type="ECO:0000313" key="2">
    <source>
        <dbReference type="Proteomes" id="UP001062846"/>
    </source>
</evidence>
<dbReference type="Proteomes" id="UP001062846">
    <property type="component" value="Chromosome 1"/>
</dbReference>